<dbReference type="Pfam" id="PF14244">
    <property type="entry name" value="Retrotran_gag_3"/>
    <property type="match status" value="1"/>
</dbReference>
<dbReference type="OrthoDB" id="998461at2759"/>
<dbReference type="InterPro" id="IPR054722">
    <property type="entry name" value="PolX-like_BBD"/>
</dbReference>
<evidence type="ECO:0000313" key="5">
    <source>
        <dbReference type="Proteomes" id="UP000188268"/>
    </source>
</evidence>
<name>A0A1R3IAV5_COCAP</name>
<organism evidence="4 5">
    <name type="scientific">Corchorus capsularis</name>
    <name type="common">Jute</name>
    <dbReference type="NCBI Taxonomy" id="210143"/>
    <lineage>
        <taxon>Eukaryota</taxon>
        <taxon>Viridiplantae</taxon>
        <taxon>Streptophyta</taxon>
        <taxon>Embryophyta</taxon>
        <taxon>Tracheophyta</taxon>
        <taxon>Spermatophyta</taxon>
        <taxon>Magnoliopsida</taxon>
        <taxon>eudicotyledons</taxon>
        <taxon>Gunneridae</taxon>
        <taxon>Pentapetalae</taxon>
        <taxon>rosids</taxon>
        <taxon>malvids</taxon>
        <taxon>Malvales</taxon>
        <taxon>Malvaceae</taxon>
        <taxon>Grewioideae</taxon>
        <taxon>Apeibeae</taxon>
        <taxon>Corchorus</taxon>
    </lineage>
</organism>
<dbReference type="Pfam" id="PF22936">
    <property type="entry name" value="Pol_BBD"/>
    <property type="match status" value="1"/>
</dbReference>
<evidence type="ECO:0000313" key="4">
    <source>
        <dbReference type="EMBL" id="OMO79651.1"/>
    </source>
</evidence>
<dbReference type="Proteomes" id="UP000188268">
    <property type="component" value="Unassembled WGS sequence"/>
</dbReference>
<dbReference type="STRING" id="210143.A0A1R3IAV5"/>
<dbReference type="PANTHER" id="PTHR47481:SF22">
    <property type="entry name" value="RETROTRANSPOSON GAG DOMAIN-CONTAINING PROTEIN"/>
    <property type="match status" value="1"/>
</dbReference>
<dbReference type="OMA" id="TISAPIC"/>
<dbReference type="AlphaFoldDB" id="A0A1R3IAV5"/>
<feature type="compositionally biased region" description="Low complexity" evidence="1">
    <location>
        <begin position="7"/>
        <end position="22"/>
    </location>
</feature>
<reference evidence="4 5" key="1">
    <citation type="submission" date="2013-09" db="EMBL/GenBank/DDBJ databases">
        <title>Corchorus capsularis genome sequencing.</title>
        <authorList>
            <person name="Alam M."/>
            <person name="Haque M.S."/>
            <person name="Islam M.S."/>
            <person name="Emdad E.M."/>
            <person name="Islam M.M."/>
            <person name="Ahmed B."/>
            <person name="Halim A."/>
            <person name="Hossen Q.M.M."/>
            <person name="Hossain M.Z."/>
            <person name="Ahmed R."/>
            <person name="Khan M.M."/>
            <person name="Islam R."/>
            <person name="Rashid M.M."/>
            <person name="Khan S.A."/>
            <person name="Rahman M.S."/>
            <person name="Alam M."/>
        </authorList>
    </citation>
    <scope>NUCLEOTIDE SEQUENCE [LARGE SCALE GENOMIC DNA]</scope>
    <source>
        <strain evidence="5">cv. CVL-1</strain>
        <tissue evidence="4">Whole seedling</tissue>
    </source>
</reference>
<evidence type="ECO:0000259" key="3">
    <source>
        <dbReference type="Pfam" id="PF22936"/>
    </source>
</evidence>
<feature type="domain" description="Retrotransposon Copia-like N-terminal" evidence="2">
    <location>
        <begin position="47"/>
        <end position="83"/>
    </location>
</feature>
<dbReference type="PANTHER" id="PTHR47481">
    <property type="match status" value="1"/>
</dbReference>
<comment type="caution">
    <text evidence="4">The sequence shown here is derived from an EMBL/GenBank/DDBJ whole genome shotgun (WGS) entry which is preliminary data.</text>
</comment>
<feature type="domain" description="Retrovirus-related Pol polyprotein from transposon TNT 1-94-like beta-barrel" evidence="3">
    <location>
        <begin position="354"/>
        <end position="431"/>
    </location>
</feature>
<evidence type="ECO:0000256" key="1">
    <source>
        <dbReference type="SAM" id="MobiDB-lite"/>
    </source>
</evidence>
<sequence>MASEPVLSSTSSAALSSSSSSGHTTTSSLGFSLSTSNAATTNFNHPVQVRLDRNNFLLWRSQLLPVIRGHNLVGFIDGTLSCPSQTILNTSTDGSASSETPSLVQNPQFAAWQRQDQLLLGWILSSLTEPVLAQVVGCTTSHSLWTSLEKLYANQSRNRIMQLRLELQTTKKKNLSISDYLQKLKTVVDNLAIADHPVSDQDLILQILAGLGPEYDSLVVSVSTRSETVTMDDLHSLLLGYEYRLEQHTLAEPITANIATKTNSSSSRPPHNQERGRGSFRSRGRGRGRSNTSFNSNASTGNFTNRPQCQVCSKFGHSALDCFHRFDHGYQSTQTTNSSALMASSSTVTQDDDWYPNSGASNHLTADLSNMSIHSEYQGHDRVKVGNGTGLPIKHVGSSKLPSLNRPLYLNNVLHVPSITKNLISVSQFASDNNVYFEFHSSHCFVKDLFSGQVLLKGVLDNGLYRLVPIPSSQI</sequence>
<dbReference type="InterPro" id="IPR029472">
    <property type="entry name" value="Copia-like_N"/>
</dbReference>
<protein>
    <submittedName>
        <fullName evidence="4">Uncharacterized protein</fullName>
    </submittedName>
</protein>
<dbReference type="EMBL" id="AWWV01010371">
    <property type="protein sequence ID" value="OMO79651.1"/>
    <property type="molecule type" value="Genomic_DNA"/>
</dbReference>
<dbReference type="Gramene" id="OMO79651">
    <property type="protein sequence ID" value="OMO79651"/>
    <property type="gene ID" value="CCACVL1_13538"/>
</dbReference>
<feature type="region of interest" description="Disordered" evidence="1">
    <location>
        <begin position="1"/>
        <end position="22"/>
    </location>
</feature>
<feature type="region of interest" description="Disordered" evidence="1">
    <location>
        <begin position="258"/>
        <end position="301"/>
    </location>
</feature>
<proteinExistence type="predicted"/>
<feature type="compositionally biased region" description="Basic residues" evidence="1">
    <location>
        <begin position="278"/>
        <end position="288"/>
    </location>
</feature>
<evidence type="ECO:0000259" key="2">
    <source>
        <dbReference type="Pfam" id="PF14244"/>
    </source>
</evidence>
<dbReference type="Pfam" id="PF14223">
    <property type="entry name" value="Retrotran_gag_2"/>
    <property type="match status" value="1"/>
</dbReference>
<keyword evidence="5" id="KW-1185">Reference proteome</keyword>
<gene>
    <name evidence="4" type="ORF">CCACVL1_13538</name>
</gene>
<accession>A0A1R3IAV5</accession>
<feature type="compositionally biased region" description="Polar residues" evidence="1">
    <location>
        <begin position="258"/>
        <end position="270"/>
    </location>
</feature>